<name>A0A2R5FEA3_NOSCO</name>
<evidence type="ECO:0000313" key="2">
    <source>
        <dbReference type="Proteomes" id="UP000245124"/>
    </source>
</evidence>
<sequence length="161" mass="17822">MLTRNLITSFTLGITLAAIPILQSQAQVQRTPNLYNFTGYNSKGEKVATINYSTSSFTGKPLFNYQQQKETLNFTGDEIRTVDTEIGTLVTVTIKKTIDTGNTTFTLLIPRVNLGNNIEAKVETKGITTTNRFSVIPQFNQGQKQTYTTINLRGTAQSVAF</sequence>
<gene>
    <name evidence="1" type="ORF">NIES4072_03760</name>
</gene>
<dbReference type="RefSeq" id="WP_219929993.1">
    <property type="nucleotide sequence ID" value="NZ_BDUD01000001.1"/>
</dbReference>
<comment type="caution">
    <text evidence="1">The sequence shown here is derived from an EMBL/GenBank/DDBJ whole genome shotgun (WGS) entry which is preliminary data.</text>
</comment>
<dbReference type="EMBL" id="BDUD01000001">
    <property type="protein sequence ID" value="GBG16730.1"/>
    <property type="molecule type" value="Genomic_DNA"/>
</dbReference>
<dbReference type="Proteomes" id="UP000245124">
    <property type="component" value="Unassembled WGS sequence"/>
</dbReference>
<proteinExistence type="predicted"/>
<keyword evidence="2" id="KW-1185">Reference proteome</keyword>
<protein>
    <submittedName>
        <fullName evidence="1">Uncharacterized protein</fullName>
    </submittedName>
</protein>
<organism evidence="1 2">
    <name type="scientific">Nostoc commune NIES-4072</name>
    <dbReference type="NCBI Taxonomy" id="2005467"/>
    <lineage>
        <taxon>Bacteria</taxon>
        <taxon>Bacillati</taxon>
        <taxon>Cyanobacteriota</taxon>
        <taxon>Cyanophyceae</taxon>
        <taxon>Nostocales</taxon>
        <taxon>Nostocaceae</taxon>
        <taxon>Nostoc</taxon>
    </lineage>
</organism>
<dbReference type="AlphaFoldDB" id="A0A2R5FEA3"/>
<reference evidence="1 2" key="1">
    <citation type="submission" date="2017-06" db="EMBL/GenBank/DDBJ databases">
        <title>Genome sequencing of cyanobaciteial culture collection at National Institute for Environmental Studies (NIES).</title>
        <authorList>
            <person name="Hirose Y."/>
            <person name="Shimura Y."/>
            <person name="Fujisawa T."/>
            <person name="Nakamura Y."/>
            <person name="Kawachi M."/>
        </authorList>
    </citation>
    <scope>NUCLEOTIDE SEQUENCE [LARGE SCALE GENOMIC DNA]</scope>
    <source>
        <strain evidence="1 2">NIES-4072</strain>
    </source>
</reference>
<accession>A0A2R5FEA3</accession>
<evidence type="ECO:0000313" key="1">
    <source>
        <dbReference type="EMBL" id="GBG16730.1"/>
    </source>
</evidence>